<dbReference type="Proteomes" id="UP000748752">
    <property type="component" value="Unassembled WGS sequence"/>
</dbReference>
<evidence type="ECO:0000313" key="1">
    <source>
        <dbReference type="EMBL" id="MBK1630639.1"/>
    </source>
</evidence>
<dbReference type="InterPro" id="IPR024787">
    <property type="entry name" value="EcsC"/>
</dbReference>
<sequence length="299" mass="32718">MSSDDQSTTAAVDRRDPGAGQLVAAGLPALAARELAWAYERLEHPSLAARLSDVLASPFEEAMKLMPRRWKKRMDHAVETNMYRTLKMAMGSMDHREPMPSSDLLHRALVTGTGAVGGFFGPVTVLAELPVATALMLRSIADIARSEGEDVMGSRESRLACVQVFALGGRTKDDDEAEIGYYGMRITLGLHFENLLEIAGKVDGPHIPAAIQLARAVAARFGVVISDKLAAQLVPVAGALSAATLNLIFMQHYQDVARGHFIVRRLERDYGPQVIRDAYAHLREQDRLGTREFSPIEGW</sequence>
<proteinExistence type="predicted"/>
<evidence type="ECO:0000313" key="2">
    <source>
        <dbReference type="Proteomes" id="UP000748752"/>
    </source>
</evidence>
<organism evidence="1 2">
    <name type="scientific">Thiohalocapsa halophila</name>
    <dbReference type="NCBI Taxonomy" id="69359"/>
    <lineage>
        <taxon>Bacteria</taxon>
        <taxon>Pseudomonadati</taxon>
        <taxon>Pseudomonadota</taxon>
        <taxon>Gammaproteobacteria</taxon>
        <taxon>Chromatiales</taxon>
        <taxon>Chromatiaceae</taxon>
        <taxon>Thiohalocapsa</taxon>
    </lineage>
</organism>
<dbReference type="RefSeq" id="WP_200235704.1">
    <property type="nucleotide sequence ID" value="NZ_NRRV01000014.1"/>
</dbReference>
<comment type="caution">
    <text evidence="1">The sequence shown here is derived from an EMBL/GenBank/DDBJ whole genome shotgun (WGS) entry which is preliminary data.</text>
</comment>
<gene>
    <name evidence="1" type="ORF">CKO31_07750</name>
</gene>
<protein>
    <recommendedName>
        <fullName evidence="3">EcsC family protein</fullName>
    </recommendedName>
</protein>
<keyword evidence="2" id="KW-1185">Reference proteome</keyword>
<name>A0ABS1CGM1_9GAMM</name>
<accession>A0ABS1CGM1</accession>
<dbReference type="PANTHER" id="PTHR41260:SF1">
    <property type="entry name" value="PROTEIN ECSC"/>
    <property type="match status" value="1"/>
</dbReference>
<evidence type="ECO:0008006" key="3">
    <source>
        <dbReference type="Google" id="ProtNLM"/>
    </source>
</evidence>
<dbReference type="EMBL" id="NRRV01000014">
    <property type="protein sequence ID" value="MBK1630639.1"/>
    <property type="molecule type" value="Genomic_DNA"/>
</dbReference>
<reference evidence="1 2" key="1">
    <citation type="journal article" date="2020" name="Microorganisms">
        <title>Osmotic Adaptation and Compatible Solute Biosynthesis of Phototrophic Bacteria as Revealed from Genome Analyses.</title>
        <authorList>
            <person name="Imhoff J.F."/>
            <person name="Rahn T."/>
            <person name="Kunzel S."/>
            <person name="Keller A."/>
            <person name="Neulinger S.C."/>
        </authorList>
    </citation>
    <scope>NUCLEOTIDE SEQUENCE [LARGE SCALE GENOMIC DNA]</scope>
    <source>
        <strain evidence="1 2">DSM 6210</strain>
    </source>
</reference>
<dbReference type="PANTHER" id="PTHR41260">
    <property type="entry name" value="PROTEIN ECSC"/>
    <property type="match status" value="1"/>
</dbReference>
<dbReference type="Pfam" id="PF12787">
    <property type="entry name" value="EcsC"/>
    <property type="match status" value="1"/>
</dbReference>